<evidence type="ECO:0000313" key="1">
    <source>
        <dbReference type="EMBL" id="KKL71588.1"/>
    </source>
</evidence>
<protein>
    <submittedName>
        <fullName evidence="1">Uncharacterized protein</fullName>
    </submittedName>
</protein>
<sequence>MVDNDNLKPDIRTVSDEQEQLEMLIRHIRKVQDACWELTKKLLKKGDIIFARRLIASSMSHDVSKFYGVEWDNLVQSDTPELLKYAVDNHTQTNKHHPEYWGGVENMPRLAMAEMVCDWYARSNEFGTDLRKWIKDEALAKYNVSPQGKVYKVIKEFVDLLLEPAFKQIKD</sequence>
<dbReference type="AlphaFoldDB" id="A0A0F9EBZ9"/>
<dbReference type="Pfam" id="PF18907">
    <property type="entry name" value="DUF5662"/>
    <property type="match status" value="1"/>
</dbReference>
<accession>A0A0F9EBZ9</accession>
<reference evidence="1" key="1">
    <citation type="journal article" date="2015" name="Nature">
        <title>Complex archaea that bridge the gap between prokaryotes and eukaryotes.</title>
        <authorList>
            <person name="Spang A."/>
            <person name="Saw J.H."/>
            <person name="Jorgensen S.L."/>
            <person name="Zaremba-Niedzwiedzka K."/>
            <person name="Martijn J."/>
            <person name="Lind A.E."/>
            <person name="van Eijk R."/>
            <person name="Schleper C."/>
            <person name="Guy L."/>
            <person name="Ettema T.J."/>
        </authorList>
    </citation>
    <scope>NUCLEOTIDE SEQUENCE</scope>
</reference>
<organism evidence="1">
    <name type="scientific">marine sediment metagenome</name>
    <dbReference type="NCBI Taxonomy" id="412755"/>
    <lineage>
        <taxon>unclassified sequences</taxon>
        <taxon>metagenomes</taxon>
        <taxon>ecological metagenomes</taxon>
    </lineage>
</organism>
<comment type="caution">
    <text evidence="1">The sequence shown here is derived from an EMBL/GenBank/DDBJ whole genome shotgun (WGS) entry which is preliminary data.</text>
</comment>
<dbReference type="InterPro" id="IPR043721">
    <property type="entry name" value="DUF5662"/>
</dbReference>
<name>A0A0F9EBZ9_9ZZZZ</name>
<dbReference type="EMBL" id="LAZR01025545">
    <property type="protein sequence ID" value="KKL71588.1"/>
    <property type="molecule type" value="Genomic_DNA"/>
</dbReference>
<proteinExistence type="predicted"/>
<gene>
    <name evidence="1" type="ORF">LCGC14_2093390</name>
</gene>